<name>A0ABQ9GLS0_9NEOP</name>
<sequence>MKVREKQKEQKTVESQLFKSKNTQNNIKLQASKNQKKRYNESSIEEDWESKEANTISIGDRVRVVYRSKTSVRRCVGLMIGVLSFAPHIEGSKFKWPDCEDISAIDDKQIERKLSPPKFQEKKIESHVLFSKKKLKGSVLNKSKPNIIYIS</sequence>
<evidence type="ECO:0000313" key="2">
    <source>
        <dbReference type="EMBL" id="KAJ8872960.1"/>
    </source>
</evidence>
<feature type="region of interest" description="Disordered" evidence="1">
    <location>
        <begin position="1"/>
        <end position="44"/>
    </location>
</feature>
<keyword evidence="3" id="KW-1185">Reference proteome</keyword>
<feature type="compositionally biased region" description="Basic and acidic residues" evidence="1">
    <location>
        <begin position="1"/>
        <end position="12"/>
    </location>
</feature>
<dbReference type="Proteomes" id="UP001159363">
    <property type="component" value="Chromosome 10"/>
</dbReference>
<proteinExistence type="predicted"/>
<evidence type="ECO:0000313" key="3">
    <source>
        <dbReference type="Proteomes" id="UP001159363"/>
    </source>
</evidence>
<gene>
    <name evidence="2" type="ORF">PR048_026576</name>
</gene>
<feature type="compositionally biased region" description="Polar residues" evidence="1">
    <location>
        <begin position="13"/>
        <end position="33"/>
    </location>
</feature>
<dbReference type="EMBL" id="JARBHB010000011">
    <property type="protein sequence ID" value="KAJ8872960.1"/>
    <property type="molecule type" value="Genomic_DNA"/>
</dbReference>
<reference evidence="2 3" key="1">
    <citation type="submission" date="2023-02" db="EMBL/GenBank/DDBJ databases">
        <title>LHISI_Scaffold_Assembly.</title>
        <authorList>
            <person name="Stuart O.P."/>
            <person name="Cleave R."/>
            <person name="Magrath M.J.L."/>
            <person name="Mikheyev A.S."/>
        </authorList>
    </citation>
    <scope>NUCLEOTIDE SEQUENCE [LARGE SCALE GENOMIC DNA]</scope>
    <source>
        <strain evidence="2">Daus_M_001</strain>
        <tissue evidence="2">Leg muscle</tissue>
    </source>
</reference>
<comment type="caution">
    <text evidence="2">The sequence shown here is derived from an EMBL/GenBank/DDBJ whole genome shotgun (WGS) entry which is preliminary data.</text>
</comment>
<organism evidence="2 3">
    <name type="scientific">Dryococelus australis</name>
    <dbReference type="NCBI Taxonomy" id="614101"/>
    <lineage>
        <taxon>Eukaryota</taxon>
        <taxon>Metazoa</taxon>
        <taxon>Ecdysozoa</taxon>
        <taxon>Arthropoda</taxon>
        <taxon>Hexapoda</taxon>
        <taxon>Insecta</taxon>
        <taxon>Pterygota</taxon>
        <taxon>Neoptera</taxon>
        <taxon>Polyneoptera</taxon>
        <taxon>Phasmatodea</taxon>
        <taxon>Verophasmatodea</taxon>
        <taxon>Anareolatae</taxon>
        <taxon>Phasmatidae</taxon>
        <taxon>Eurycanthinae</taxon>
        <taxon>Dryococelus</taxon>
    </lineage>
</organism>
<accession>A0ABQ9GLS0</accession>
<protein>
    <submittedName>
        <fullName evidence="2">Uncharacterized protein</fullName>
    </submittedName>
</protein>
<evidence type="ECO:0000256" key="1">
    <source>
        <dbReference type="SAM" id="MobiDB-lite"/>
    </source>
</evidence>